<dbReference type="PANTHER" id="PTHR13140:SF837">
    <property type="entry name" value="MYOSIN-3-RELATED"/>
    <property type="match status" value="1"/>
</dbReference>
<organism evidence="14 15">
    <name type="scientific">Capsaspora owczarzaki (strain ATCC 30864)</name>
    <dbReference type="NCBI Taxonomy" id="595528"/>
    <lineage>
        <taxon>Eukaryota</taxon>
        <taxon>Filasterea</taxon>
        <taxon>Capsaspora</taxon>
    </lineage>
</organism>
<dbReference type="OrthoDB" id="6108017at2759"/>
<dbReference type="GO" id="GO:0005886">
    <property type="term" value="C:plasma membrane"/>
    <property type="evidence" value="ECO:0007669"/>
    <property type="project" value="TreeGrafter"/>
</dbReference>
<feature type="region of interest" description="Disordered" evidence="10">
    <location>
        <begin position="1104"/>
        <end position="1477"/>
    </location>
</feature>
<feature type="region of interest" description="Actin-binding" evidence="9">
    <location>
        <begin position="588"/>
        <end position="610"/>
    </location>
</feature>
<dbReference type="GO" id="GO:0051666">
    <property type="term" value="P:actin cortical patch localization"/>
    <property type="evidence" value="ECO:0007669"/>
    <property type="project" value="TreeGrafter"/>
</dbReference>
<dbReference type="PROSITE" id="PS50002">
    <property type="entry name" value="SH3"/>
    <property type="match status" value="1"/>
</dbReference>
<feature type="domain" description="SH3" evidence="11">
    <location>
        <begin position="1039"/>
        <end position="1098"/>
    </location>
</feature>
<keyword evidence="2 8" id="KW-0728">SH3 domain</keyword>
<evidence type="ECO:0000256" key="6">
    <source>
        <dbReference type="ARBA" id="ARBA00023175"/>
    </source>
</evidence>
<dbReference type="PhylomeDB" id="A0A0D2VRZ5"/>
<evidence type="ECO:0000313" key="15">
    <source>
        <dbReference type="Proteomes" id="UP000008743"/>
    </source>
</evidence>
<dbReference type="InterPro" id="IPR027417">
    <property type="entry name" value="P-loop_NTPase"/>
</dbReference>
<dbReference type="STRING" id="595528.A0A0D2VRZ5"/>
<dbReference type="SMART" id="SM00242">
    <property type="entry name" value="MYSc"/>
    <property type="match status" value="1"/>
</dbReference>
<dbReference type="Proteomes" id="UP000008743">
    <property type="component" value="Unassembled WGS sequence"/>
</dbReference>
<keyword evidence="15" id="KW-1185">Reference proteome</keyword>
<feature type="region of interest" description="Disordered" evidence="10">
    <location>
        <begin position="954"/>
        <end position="1039"/>
    </location>
</feature>
<dbReference type="Gene3D" id="1.20.5.4820">
    <property type="match status" value="1"/>
</dbReference>
<dbReference type="InterPro" id="IPR010926">
    <property type="entry name" value="Myosin_TH1"/>
</dbReference>
<feature type="compositionally biased region" description="Pro residues" evidence="10">
    <location>
        <begin position="1394"/>
        <end position="1407"/>
    </location>
</feature>
<dbReference type="EMBL" id="KE346365">
    <property type="protein sequence ID" value="KJE93752.1"/>
    <property type="molecule type" value="Genomic_DNA"/>
</dbReference>
<evidence type="ECO:0000259" key="11">
    <source>
        <dbReference type="PROSITE" id="PS50002"/>
    </source>
</evidence>
<feature type="compositionally biased region" description="Low complexity" evidence="10">
    <location>
        <begin position="1361"/>
        <end position="1393"/>
    </location>
</feature>
<proteinExistence type="inferred from homology"/>
<dbReference type="SUPFAM" id="SSF52540">
    <property type="entry name" value="P-loop containing nucleoside triphosphate hydrolases"/>
    <property type="match status" value="1"/>
</dbReference>
<dbReference type="GO" id="GO:0005524">
    <property type="term" value="F:ATP binding"/>
    <property type="evidence" value="ECO:0007669"/>
    <property type="project" value="UniProtKB-UniRule"/>
</dbReference>
<feature type="compositionally biased region" description="Gly residues" evidence="10">
    <location>
        <begin position="1169"/>
        <end position="1189"/>
    </location>
</feature>
<evidence type="ECO:0000313" key="14">
    <source>
        <dbReference type="EMBL" id="KJE93752.1"/>
    </source>
</evidence>
<feature type="compositionally biased region" description="Low complexity" evidence="10">
    <location>
        <begin position="1148"/>
        <end position="1168"/>
    </location>
</feature>
<dbReference type="Pfam" id="PF00063">
    <property type="entry name" value="Myosin_head"/>
    <property type="match status" value="1"/>
</dbReference>
<keyword evidence="6 9" id="KW-0505">Motor protein</keyword>
<evidence type="ECO:0000256" key="3">
    <source>
        <dbReference type="ARBA" id="ARBA00022741"/>
    </source>
</evidence>
<keyword evidence="5 9" id="KW-0518">Myosin</keyword>
<dbReference type="InterPro" id="IPR001609">
    <property type="entry name" value="Myosin_head_motor_dom-like"/>
</dbReference>
<dbReference type="InterPro" id="IPR036961">
    <property type="entry name" value="Kinesin_motor_dom_sf"/>
</dbReference>
<dbReference type="Gene3D" id="1.20.120.720">
    <property type="entry name" value="Myosin VI head, motor domain, U50 subdomain"/>
    <property type="match status" value="1"/>
</dbReference>
<name>A0A0D2VRZ5_CAPO3</name>
<keyword evidence="3 9" id="KW-0547">Nucleotide-binding</keyword>
<dbReference type="FunFam" id="2.30.30.40:FF:000072">
    <property type="entry name" value="Unconventional Myosin IB"/>
    <property type="match status" value="1"/>
</dbReference>
<dbReference type="InterPro" id="IPR036028">
    <property type="entry name" value="SH3-like_dom_sf"/>
</dbReference>
<dbReference type="GO" id="GO:0016459">
    <property type="term" value="C:myosin complex"/>
    <property type="evidence" value="ECO:0007669"/>
    <property type="project" value="UniProtKB-KW"/>
</dbReference>
<feature type="domain" description="TH1" evidence="13">
    <location>
        <begin position="773"/>
        <end position="958"/>
    </location>
</feature>
<feature type="binding site" evidence="9">
    <location>
        <begin position="132"/>
        <end position="139"/>
    </location>
    <ligand>
        <name>ATP</name>
        <dbReference type="ChEBI" id="CHEBI:30616"/>
    </ligand>
</feature>
<dbReference type="InterPro" id="IPR001452">
    <property type="entry name" value="SH3_domain"/>
</dbReference>
<feature type="compositionally biased region" description="Acidic residues" evidence="10">
    <location>
        <begin position="1467"/>
        <end position="1477"/>
    </location>
</feature>
<feature type="domain" description="Myosin motor" evidence="12">
    <location>
        <begin position="39"/>
        <end position="715"/>
    </location>
</feature>
<dbReference type="CDD" id="cd01378">
    <property type="entry name" value="MYSc_Myo1"/>
    <property type="match status" value="1"/>
</dbReference>
<dbReference type="CDD" id="cd11856">
    <property type="entry name" value="SH3_p47phox_like"/>
    <property type="match status" value="1"/>
</dbReference>
<evidence type="ECO:0000256" key="4">
    <source>
        <dbReference type="ARBA" id="ARBA00022840"/>
    </source>
</evidence>
<accession>A0A0D2VRZ5</accession>
<dbReference type="PRINTS" id="PR00193">
    <property type="entry name" value="MYOSINHEAVY"/>
</dbReference>
<dbReference type="SMART" id="SM00326">
    <property type="entry name" value="SH3"/>
    <property type="match status" value="1"/>
</dbReference>
<evidence type="ECO:0000256" key="8">
    <source>
        <dbReference type="PROSITE-ProRule" id="PRU00192"/>
    </source>
</evidence>
<feature type="compositionally biased region" description="Low complexity" evidence="10">
    <location>
        <begin position="1260"/>
        <end position="1346"/>
    </location>
</feature>
<evidence type="ECO:0000259" key="13">
    <source>
        <dbReference type="PROSITE" id="PS51757"/>
    </source>
</evidence>
<feature type="compositionally biased region" description="Low complexity" evidence="10">
    <location>
        <begin position="1232"/>
        <end position="1252"/>
    </location>
</feature>
<feature type="region of interest" description="Disordered" evidence="10">
    <location>
        <begin position="1"/>
        <end position="33"/>
    </location>
</feature>
<gene>
    <name evidence="14" type="ORF">CAOG_004501</name>
</gene>
<sequence length="1477" mass="156770">MPPKRKGTPGQRAVTEPPKSGDMKKPQKAHYGDTKKRAVGVDDMTMLSKVQNENINDNLKLRFENKTIYTYIGHVLISVNPYRDLGIYTTEILESYTGKNRIEMPPHVFAIAEDAYRTMSAYSENQCVIISGESGAGKTEAAKKIMQYIAAVSGGGNKAEHVKDMLLATNPVLEAFGNAKTLRNNNSSRFGKYFEIEFIDGSPGGGTIHNYLLEKSRVSSQIRGERNFHIFYQLCRGASQKWQTDFSIYGPESFTYTSQAGCLDVPGMDDTQDFAETLNALKIIGVPEKEQYDLFRLVSAVLWLGNVEIAENADQAYVTDPSTLAHVAYLLEVPQEMLDACFRERQVETKRGGRRGTLYNVPLNGAQSAAVRDALSKSIYNRIFDWLVERINVVLSVKTNQPLVVGVLDIYGFEIFDKNGFEQLCINYVNEKLQQIFIELTLKAEQEEYEREGIQWTAIPFFNNKIVCDLIEERRPPGILAIMDDACATAHADPEAADRSLLQRLGTLSSNAHFSLGGVSFIIKHYAGDVTYDGAGMTEKNKDQLVVDLLEVINASSNAFLNKLFPEKADRDTTKKPTTAGFKIRTSCNELVEALMQCNPHYIRCIKPNESKSPTEYDTKRCLHQIRYLGLLENIRVRRAGFAYRQVHEKFLERFYLLSRRTSYAGEYTWQGDAVGGTRCILEDCGIAREEWQMGRSKTFLRHPESLWALEHLRERYWHNMAMKIQRAWRGFLRYRNECAIRVQRAYRSWVGLRTFLQMRDYGHDVLSFRKERRRFSLISQRRYLGDYVDFRSDMTLQGACGPTIGRENTIFSCRCQVLVHKLLRASKPAPRFLGVTDQAMYLIAATVEKNMAVLTLERRIPLSSIGGFSLSPYQDDYIVVHVPTEYDTVLITPFKTELVTTIAWHRGGNVQVDVQANIEFSKKPGKKSVLEFAKDEMAGTEGVLKKGKIVVASGSPSNSVSDPPCRKRQAAAQPITKGRLLKKGGPSNRPANNGAAANGGGASASSASAAGKSAGSSKGAAPVAPPQRSDKPAAAASNAAPKFRATFQYDSTDPGELSFPEGAVLEVLKKDPNGWWHAKYQGQEGWVPSNYLVEVIEAKAAPAPAAAPKRAAPAAAAAPAADDRDEDESSGRGTVSRAAAAAPKPSGGVAMPAAAAGGTLRKAPGAPAGAGAGGAAAGAGSTLAGGTGTLRKAPAAPGAASAAAAAAPKPATTPAAASAASSDDWGEDAAEPAAVAPKPKPAAASAASPLKPAGPPKPAAGAATKPGVTAPAMKRLSSGAATATSTPSPTRRQPAAGAGAGAAGAAASPGAATRPAPGAGPAAPKPAVGAAAPKPAAPASAGGPVAPKPAPGPGAPKPVPSATAPKPAPGAAAPKPAPSAGAPKPAVGAVAPKPVPSAGPPKPAAPGPGAAAPKPVASKPAPAPASKPAPASAPKPAAAAPKPAAAAAAAPSNPVLAKALPKRQDSDDENNDDEWD</sequence>
<dbReference type="Gene3D" id="1.10.10.820">
    <property type="match status" value="1"/>
</dbReference>
<dbReference type="InterPro" id="IPR036072">
    <property type="entry name" value="MYSc_Myo1"/>
</dbReference>
<dbReference type="eggNOG" id="KOG0162">
    <property type="taxonomic scope" value="Eukaryota"/>
</dbReference>
<keyword evidence="7 9" id="KW-0009">Actin-binding</keyword>
<dbReference type="SUPFAM" id="SSF50044">
    <property type="entry name" value="SH3-domain"/>
    <property type="match status" value="1"/>
</dbReference>
<feature type="compositionally biased region" description="Pro residues" evidence="10">
    <location>
        <begin position="1422"/>
        <end position="1434"/>
    </location>
</feature>
<dbReference type="PROSITE" id="PS51757">
    <property type="entry name" value="TH1"/>
    <property type="match status" value="1"/>
</dbReference>
<dbReference type="Gene3D" id="2.30.30.40">
    <property type="entry name" value="SH3 Domains"/>
    <property type="match status" value="1"/>
</dbReference>
<evidence type="ECO:0000256" key="10">
    <source>
        <dbReference type="SAM" id="MobiDB-lite"/>
    </source>
</evidence>
<dbReference type="Pfam" id="PF06017">
    <property type="entry name" value="Myosin_TH1"/>
    <property type="match status" value="1"/>
</dbReference>
<dbReference type="FunFam" id="1.10.10.820:FF:000001">
    <property type="entry name" value="Myosin heavy chain"/>
    <property type="match status" value="1"/>
</dbReference>
<feature type="compositionally biased region" description="Pro residues" evidence="10">
    <location>
        <begin position="1347"/>
        <end position="1360"/>
    </location>
</feature>
<evidence type="ECO:0000256" key="5">
    <source>
        <dbReference type="ARBA" id="ARBA00023123"/>
    </source>
</evidence>
<feature type="compositionally biased region" description="Low complexity" evidence="10">
    <location>
        <begin position="1004"/>
        <end position="1022"/>
    </location>
</feature>
<dbReference type="FunCoup" id="A0A0D2VRZ5">
    <property type="interactions" value="81"/>
</dbReference>
<evidence type="ECO:0000256" key="9">
    <source>
        <dbReference type="PROSITE-ProRule" id="PRU00782"/>
    </source>
</evidence>
<comment type="similarity">
    <text evidence="1 9">Belongs to the TRAFAC class myosin-kinesin ATPase superfamily. Myosin family.</text>
</comment>
<evidence type="ECO:0000256" key="2">
    <source>
        <dbReference type="ARBA" id="ARBA00022443"/>
    </source>
</evidence>
<dbReference type="Gene3D" id="3.40.850.10">
    <property type="entry name" value="Kinesin motor domain"/>
    <property type="match status" value="1"/>
</dbReference>
<feature type="compositionally biased region" description="Low complexity" evidence="10">
    <location>
        <begin position="1104"/>
        <end position="1121"/>
    </location>
</feature>
<evidence type="ECO:0000256" key="7">
    <source>
        <dbReference type="ARBA" id="ARBA00023203"/>
    </source>
</evidence>
<keyword evidence="4 9" id="KW-0067">ATP-binding</keyword>
<evidence type="ECO:0000256" key="1">
    <source>
        <dbReference type="ARBA" id="ARBA00008314"/>
    </source>
</evidence>
<dbReference type="OMA" id="KPMPTPG"/>
<feature type="compositionally biased region" description="Low complexity" evidence="10">
    <location>
        <begin position="1435"/>
        <end position="1453"/>
    </location>
</feature>
<feature type="compositionally biased region" description="Basic and acidic residues" evidence="10">
    <location>
        <begin position="19"/>
        <end position="33"/>
    </location>
</feature>
<dbReference type="PANTHER" id="PTHR13140">
    <property type="entry name" value="MYOSIN"/>
    <property type="match status" value="1"/>
</dbReference>
<dbReference type="GO" id="GO:0007015">
    <property type="term" value="P:actin filament organization"/>
    <property type="evidence" value="ECO:0007669"/>
    <property type="project" value="TreeGrafter"/>
</dbReference>
<dbReference type="Gene3D" id="1.20.58.530">
    <property type="match status" value="1"/>
</dbReference>
<feature type="compositionally biased region" description="Low complexity" evidence="10">
    <location>
        <begin position="1408"/>
        <end position="1421"/>
    </location>
</feature>
<protein>
    <submittedName>
        <fullName evidence="14">Myosin-1</fullName>
    </submittedName>
</protein>
<dbReference type="GO" id="GO:0000146">
    <property type="term" value="F:microfilament motor activity"/>
    <property type="evidence" value="ECO:0007669"/>
    <property type="project" value="TreeGrafter"/>
</dbReference>
<dbReference type="Pfam" id="PF00018">
    <property type="entry name" value="SH3_1"/>
    <property type="match status" value="1"/>
</dbReference>
<reference evidence="15" key="1">
    <citation type="submission" date="2011-02" db="EMBL/GenBank/DDBJ databases">
        <title>The Genome Sequence of Capsaspora owczarzaki ATCC 30864.</title>
        <authorList>
            <person name="Russ C."/>
            <person name="Cuomo C."/>
            <person name="Burger G."/>
            <person name="Gray M.W."/>
            <person name="Holland P.W.H."/>
            <person name="King N."/>
            <person name="Lang F.B.F."/>
            <person name="Roger A.J."/>
            <person name="Ruiz-Trillo I."/>
            <person name="Young S.K."/>
            <person name="Zeng Q."/>
            <person name="Gargeya S."/>
            <person name="Alvarado L."/>
            <person name="Berlin A."/>
            <person name="Chapman S.B."/>
            <person name="Chen Z."/>
            <person name="Freedman E."/>
            <person name="Gellesch M."/>
            <person name="Goldberg J."/>
            <person name="Griggs A."/>
            <person name="Gujja S."/>
            <person name="Heilman E."/>
            <person name="Heiman D."/>
            <person name="Howarth C."/>
            <person name="Mehta T."/>
            <person name="Neiman D."/>
            <person name="Pearson M."/>
            <person name="Roberts A."/>
            <person name="Saif S."/>
            <person name="Shea T."/>
            <person name="Shenoy N."/>
            <person name="Sisk P."/>
            <person name="Stolte C."/>
            <person name="Sykes S."/>
            <person name="White J."/>
            <person name="Yandava C."/>
            <person name="Haas B."/>
            <person name="Nusbaum C."/>
            <person name="Birren B."/>
        </authorList>
    </citation>
    <scope>NUCLEOTIDE SEQUENCE</scope>
    <source>
        <strain evidence="15">ATCC 30864</strain>
    </source>
</reference>
<evidence type="ECO:0000259" key="12">
    <source>
        <dbReference type="PROSITE" id="PS51456"/>
    </source>
</evidence>
<dbReference type="FunFam" id="1.20.58.530:FF:000007">
    <property type="entry name" value="Myosin IE"/>
    <property type="match status" value="1"/>
</dbReference>
<dbReference type="GO" id="GO:0051286">
    <property type="term" value="C:cell tip"/>
    <property type="evidence" value="ECO:0007669"/>
    <property type="project" value="TreeGrafter"/>
</dbReference>
<dbReference type="GO" id="GO:0005737">
    <property type="term" value="C:cytoplasm"/>
    <property type="evidence" value="ECO:0007669"/>
    <property type="project" value="TreeGrafter"/>
</dbReference>
<dbReference type="GO" id="GO:0006897">
    <property type="term" value="P:endocytosis"/>
    <property type="evidence" value="ECO:0007669"/>
    <property type="project" value="TreeGrafter"/>
</dbReference>
<dbReference type="GO" id="GO:0051015">
    <property type="term" value="F:actin filament binding"/>
    <property type="evidence" value="ECO:0007669"/>
    <property type="project" value="TreeGrafter"/>
</dbReference>
<feature type="compositionally biased region" description="Low complexity" evidence="10">
    <location>
        <begin position="1190"/>
        <end position="1223"/>
    </location>
</feature>
<dbReference type="InParanoid" id="A0A0D2VRZ5"/>
<dbReference type="PROSITE" id="PS51456">
    <property type="entry name" value="MYOSIN_MOTOR"/>
    <property type="match status" value="1"/>
</dbReference>